<protein>
    <submittedName>
        <fullName evidence="1">Uncharacterized protein</fullName>
    </submittedName>
</protein>
<accession>A0A1B6H493</accession>
<gene>
    <name evidence="1" type="ORF">g.8855</name>
</gene>
<name>A0A1B6H493_9HEMI</name>
<dbReference type="EMBL" id="GECZ01000254">
    <property type="protein sequence ID" value="JAS69515.1"/>
    <property type="molecule type" value="Transcribed_RNA"/>
</dbReference>
<organism evidence="1">
    <name type="scientific">Cuerna arida</name>
    <dbReference type="NCBI Taxonomy" id="1464854"/>
    <lineage>
        <taxon>Eukaryota</taxon>
        <taxon>Metazoa</taxon>
        <taxon>Ecdysozoa</taxon>
        <taxon>Arthropoda</taxon>
        <taxon>Hexapoda</taxon>
        <taxon>Insecta</taxon>
        <taxon>Pterygota</taxon>
        <taxon>Neoptera</taxon>
        <taxon>Paraneoptera</taxon>
        <taxon>Hemiptera</taxon>
        <taxon>Auchenorrhyncha</taxon>
        <taxon>Membracoidea</taxon>
        <taxon>Cicadellidae</taxon>
        <taxon>Cicadellinae</taxon>
        <taxon>Proconiini</taxon>
        <taxon>Cuerna</taxon>
    </lineage>
</organism>
<dbReference type="AlphaFoldDB" id="A0A1B6H493"/>
<proteinExistence type="predicted"/>
<sequence length="220" mass="25316">MCERTKDDFKTVYQRTFTRKIGFRPDKAVYIPDYKDILAGPFTEYVVPDSATQPEHPFENVHHCCERLLTEQPKMKRYLDKEPSPEAIASDHSNRGRTVYMVDYCDLEGGFESAVSRARRRVDLPPNWGEIPVTTQKASYRSPSLLATWDLRPRPCLPRISPLTPNLKEREILKVTTGVSEYEGRIGTLGELILQDELHGTPQDVQCLRFQEMMKIRGGK</sequence>
<evidence type="ECO:0000313" key="1">
    <source>
        <dbReference type="EMBL" id="JAS69515.1"/>
    </source>
</evidence>
<reference evidence="1" key="1">
    <citation type="submission" date="2015-11" db="EMBL/GenBank/DDBJ databases">
        <title>De novo transcriptome assembly of four potential Pierce s Disease insect vectors from Arizona vineyards.</title>
        <authorList>
            <person name="Tassone E.E."/>
        </authorList>
    </citation>
    <scope>NUCLEOTIDE SEQUENCE</scope>
</reference>